<dbReference type="InterPro" id="IPR036236">
    <property type="entry name" value="Znf_C2H2_sf"/>
</dbReference>
<sequence length="273" mass="30843">MQYPQHFQQEQQRRENQTPWDASTLNVIDEQHKKTTPTHSSVTQENQHQRAAAAAAAAGAIHEPTYRHYFSQAPIPEMTQTTQVLPTTPMHVPTFYPSSSEPVVDCSSFGTDRHFGNMLDHPQTPIGFSCNDGCSFLPASSQSHCSGGQHQAKNARSNSKNRVPRNSNKVQRRKDNIATYQCTHPGCGRSFTRAYNLTSHMRTHTSERPFPCSQCGRRFARQHDRNRHEKLHWNIKPYACPNCHKSFARMDALNRHLKVENGCGSVLAASHSI</sequence>
<dbReference type="RefSeq" id="XP_058339718.1">
    <property type="nucleotide sequence ID" value="XM_058489516.1"/>
</dbReference>
<dbReference type="GO" id="GO:0000981">
    <property type="term" value="F:DNA-binding transcription factor activity, RNA polymerase II-specific"/>
    <property type="evidence" value="ECO:0007669"/>
    <property type="project" value="TreeGrafter"/>
</dbReference>
<feature type="region of interest" description="Disordered" evidence="6">
    <location>
        <begin position="145"/>
        <end position="175"/>
    </location>
</feature>
<keyword evidence="1" id="KW-0479">Metal-binding</keyword>
<dbReference type="SUPFAM" id="SSF57667">
    <property type="entry name" value="beta-beta-alpha zinc fingers"/>
    <property type="match status" value="2"/>
</dbReference>
<feature type="domain" description="C2H2-type" evidence="7">
    <location>
        <begin position="180"/>
        <end position="209"/>
    </location>
</feature>
<dbReference type="FunFam" id="3.30.160.60:FF:000100">
    <property type="entry name" value="Zinc finger 45-like"/>
    <property type="match status" value="1"/>
</dbReference>
<dbReference type="PROSITE" id="PS50157">
    <property type="entry name" value="ZINC_FINGER_C2H2_2"/>
    <property type="match status" value="3"/>
</dbReference>
<reference evidence="8 9" key="1">
    <citation type="submission" date="2023-03" db="EMBL/GenBank/DDBJ databases">
        <title>Genome sequence of Lichtheimia ornata CBS 291.66.</title>
        <authorList>
            <person name="Mohabir J.T."/>
            <person name="Shea T.P."/>
            <person name="Kurbessoian T."/>
            <person name="Berby B."/>
            <person name="Fontaine J."/>
            <person name="Livny J."/>
            <person name="Gnirke A."/>
            <person name="Stajich J.E."/>
            <person name="Cuomo C.A."/>
        </authorList>
    </citation>
    <scope>NUCLEOTIDE SEQUENCE [LARGE SCALE GENOMIC DNA]</scope>
    <source>
        <strain evidence="8">CBS 291.66</strain>
    </source>
</reference>
<dbReference type="AlphaFoldDB" id="A0AAD7UW91"/>
<feature type="domain" description="C2H2-type" evidence="7">
    <location>
        <begin position="210"/>
        <end position="237"/>
    </location>
</feature>
<keyword evidence="2" id="KW-0677">Repeat</keyword>
<dbReference type="InterPro" id="IPR013087">
    <property type="entry name" value="Znf_C2H2_type"/>
</dbReference>
<feature type="domain" description="C2H2-type" evidence="7">
    <location>
        <begin position="238"/>
        <end position="262"/>
    </location>
</feature>
<keyword evidence="3 5" id="KW-0863">Zinc-finger</keyword>
<keyword evidence="4" id="KW-0862">Zinc</keyword>
<evidence type="ECO:0000256" key="2">
    <source>
        <dbReference type="ARBA" id="ARBA00022737"/>
    </source>
</evidence>
<keyword evidence="9" id="KW-1185">Reference proteome</keyword>
<dbReference type="Gene3D" id="3.30.160.60">
    <property type="entry name" value="Classic Zinc Finger"/>
    <property type="match status" value="3"/>
</dbReference>
<dbReference type="SMART" id="SM00355">
    <property type="entry name" value="ZnF_C2H2"/>
    <property type="match status" value="3"/>
</dbReference>
<proteinExistence type="predicted"/>
<evidence type="ECO:0000259" key="7">
    <source>
        <dbReference type="PROSITE" id="PS50157"/>
    </source>
</evidence>
<evidence type="ECO:0000256" key="6">
    <source>
        <dbReference type="SAM" id="MobiDB-lite"/>
    </source>
</evidence>
<feature type="compositionally biased region" description="Polar residues" evidence="6">
    <location>
        <begin position="152"/>
        <end position="169"/>
    </location>
</feature>
<feature type="compositionally biased region" description="Polar residues" evidence="6">
    <location>
        <begin position="1"/>
        <end position="10"/>
    </location>
</feature>
<feature type="region of interest" description="Disordered" evidence="6">
    <location>
        <begin position="1"/>
        <end position="21"/>
    </location>
</feature>
<dbReference type="Pfam" id="PF00096">
    <property type="entry name" value="zf-C2H2"/>
    <property type="match status" value="3"/>
</dbReference>
<dbReference type="FunFam" id="3.30.160.60:FF:000110">
    <property type="entry name" value="Zinc finger protein-like"/>
    <property type="match status" value="1"/>
</dbReference>
<dbReference type="EMBL" id="JARTCD010000056">
    <property type="protein sequence ID" value="KAJ8654804.1"/>
    <property type="molecule type" value="Genomic_DNA"/>
</dbReference>
<protein>
    <recommendedName>
        <fullName evidence="7">C2H2-type domain-containing protein</fullName>
    </recommendedName>
</protein>
<dbReference type="PANTHER" id="PTHR23235">
    <property type="entry name" value="KRUEPPEL-LIKE TRANSCRIPTION FACTOR"/>
    <property type="match status" value="1"/>
</dbReference>
<comment type="caution">
    <text evidence="8">The sequence shown here is derived from an EMBL/GenBank/DDBJ whole genome shotgun (WGS) entry which is preliminary data.</text>
</comment>
<evidence type="ECO:0000256" key="1">
    <source>
        <dbReference type="ARBA" id="ARBA00022723"/>
    </source>
</evidence>
<dbReference type="FunFam" id="3.30.160.60:FF:000125">
    <property type="entry name" value="Putative zinc finger protein 143"/>
    <property type="match status" value="1"/>
</dbReference>
<accession>A0AAD7UW91</accession>
<dbReference type="GO" id="GO:0008270">
    <property type="term" value="F:zinc ion binding"/>
    <property type="evidence" value="ECO:0007669"/>
    <property type="project" value="UniProtKB-KW"/>
</dbReference>
<evidence type="ECO:0000256" key="3">
    <source>
        <dbReference type="ARBA" id="ARBA00022771"/>
    </source>
</evidence>
<evidence type="ECO:0000256" key="4">
    <source>
        <dbReference type="ARBA" id="ARBA00022833"/>
    </source>
</evidence>
<dbReference type="PROSITE" id="PS00028">
    <property type="entry name" value="ZINC_FINGER_C2H2_1"/>
    <property type="match status" value="2"/>
</dbReference>
<dbReference type="Proteomes" id="UP001234581">
    <property type="component" value="Unassembled WGS sequence"/>
</dbReference>
<gene>
    <name evidence="8" type="ORF">O0I10_009525</name>
</gene>
<organism evidence="8 9">
    <name type="scientific">Lichtheimia ornata</name>
    <dbReference type="NCBI Taxonomy" id="688661"/>
    <lineage>
        <taxon>Eukaryota</taxon>
        <taxon>Fungi</taxon>
        <taxon>Fungi incertae sedis</taxon>
        <taxon>Mucoromycota</taxon>
        <taxon>Mucoromycotina</taxon>
        <taxon>Mucoromycetes</taxon>
        <taxon>Mucorales</taxon>
        <taxon>Lichtheimiaceae</taxon>
        <taxon>Lichtheimia</taxon>
    </lineage>
</organism>
<name>A0AAD7UW91_9FUNG</name>
<evidence type="ECO:0000313" key="8">
    <source>
        <dbReference type="EMBL" id="KAJ8654804.1"/>
    </source>
</evidence>
<dbReference type="GeneID" id="83216931"/>
<dbReference type="GO" id="GO:0000978">
    <property type="term" value="F:RNA polymerase II cis-regulatory region sequence-specific DNA binding"/>
    <property type="evidence" value="ECO:0007669"/>
    <property type="project" value="TreeGrafter"/>
</dbReference>
<evidence type="ECO:0000313" key="9">
    <source>
        <dbReference type="Proteomes" id="UP001234581"/>
    </source>
</evidence>
<dbReference type="PANTHER" id="PTHR23235:SF120">
    <property type="entry name" value="KRUPPEL-LIKE FACTOR 15"/>
    <property type="match status" value="1"/>
</dbReference>
<evidence type="ECO:0000256" key="5">
    <source>
        <dbReference type="PROSITE-ProRule" id="PRU00042"/>
    </source>
</evidence>